<evidence type="ECO:0000256" key="3">
    <source>
        <dbReference type="ARBA" id="ARBA00004613"/>
    </source>
</evidence>
<reference evidence="24" key="1">
    <citation type="submission" date="2025-08" db="UniProtKB">
        <authorList>
            <consortium name="RefSeq"/>
        </authorList>
    </citation>
    <scope>IDENTIFICATION</scope>
</reference>
<feature type="site" description="Transition state stabilizer" evidence="19">
    <location>
        <position position="64"/>
    </location>
</feature>
<comment type="catalytic activity">
    <reaction evidence="1 21">
        <text>2 a phenolic donor + H2O2 = 2 a phenolic radical donor + 2 H2O</text>
        <dbReference type="Rhea" id="RHEA:56136"/>
        <dbReference type="ChEBI" id="CHEBI:15377"/>
        <dbReference type="ChEBI" id="CHEBI:16240"/>
        <dbReference type="ChEBI" id="CHEBI:139520"/>
        <dbReference type="ChEBI" id="CHEBI:139521"/>
        <dbReference type="EC" id="1.11.1.7"/>
    </reaction>
</comment>
<feature type="disulfide bond" evidence="20">
    <location>
        <begin position="119"/>
        <end position="320"/>
    </location>
</feature>
<accession>A0A6I9R3L9</accession>
<dbReference type="SUPFAM" id="SSF48113">
    <property type="entry name" value="Heme-dependent peroxidases"/>
    <property type="match status" value="1"/>
</dbReference>
<dbReference type="Gene3D" id="1.10.520.10">
    <property type="match status" value="1"/>
</dbReference>
<evidence type="ECO:0000256" key="17">
    <source>
        <dbReference type="PIRSR" id="PIRSR600823-2"/>
    </source>
</evidence>
<evidence type="ECO:0000256" key="8">
    <source>
        <dbReference type="ARBA" id="ARBA00022723"/>
    </source>
</evidence>
<dbReference type="AlphaFoldDB" id="A0A6I9R3L9"/>
<evidence type="ECO:0000256" key="13">
    <source>
        <dbReference type="ARBA" id="ARBA00023157"/>
    </source>
</evidence>
<feature type="domain" description="Plant heme peroxidase family profile" evidence="22">
    <location>
        <begin position="25"/>
        <end position="324"/>
    </location>
</feature>
<comment type="function">
    <text evidence="2">Removal of H(2)O(2), oxidation of toxic reductants, biosynthesis and degradation of lignin, suberization, auxin catabolism, response to environmental stresses such as wounding, pathogen attack and oxidative stress. These functions might be dependent on each isozyme/isoform in each plant tissue.</text>
</comment>
<feature type="binding site" evidence="18">
    <location>
        <position position="72"/>
    </location>
    <ligand>
        <name>Ca(2+)</name>
        <dbReference type="ChEBI" id="CHEBI:29108"/>
        <label>1</label>
    </ligand>
</feature>
<keyword evidence="6 21" id="KW-0575">Peroxidase</keyword>
<dbReference type="InterPro" id="IPR033905">
    <property type="entry name" value="Secretory_peroxidase"/>
</dbReference>
<dbReference type="PANTHER" id="PTHR31517">
    <property type="match status" value="1"/>
</dbReference>
<dbReference type="InterPro" id="IPR019794">
    <property type="entry name" value="Peroxidases_AS"/>
</dbReference>
<evidence type="ECO:0000256" key="15">
    <source>
        <dbReference type="ARBA" id="ARBA00023324"/>
    </source>
</evidence>
<feature type="disulfide bond" evidence="20">
    <location>
        <begin position="35"/>
        <end position="113"/>
    </location>
</feature>
<feature type="binding site" description="axial binding residue" evidence="18">
    <location>
        <position position="190"/>
    </location>
    <ligand>
        <name>heme b</name>
        <dbReference type="ChEBI" id="CHEBI:60344"/>
    </ligand>
    <ligandPart>
        <name>Fe</name>
        <dbReference type="ChEBI" id="CHEBI:18248"/>
    </ligandPart>
</feature>
<dbReference type="GO" id="GO:0020037">
    <property type="term" value="F:heme binding"/>
    <property type="evidence" value="ECO:0007669"/>
    <property type="project" value="UniProtKB-UniRule"/>
</dbReference>
<keyword evidence="14" id="KW-0325">Glycoprotein</keyword>
<comment type="similarity">
    <text evidence="21">Belongs to the peroxidase family. Classical plant (class III) peroxidase subfamily.</text>
</comment>
<dbReference type="InterPro" id="IPR002016">
    <property type="entry name" value="Haem_peroxidase"/>
</dbReference>
<feature type="binding site" evidence="18">
    <location>
        <position position="87"/>
    </location>
    <ligand>
        <name>Ca(2+)</name>
        <dbReference type="ChEBI" id="CHEBI:29108"/>
        <label>1</label>
    </ligand>
</feature>
<dbReference type="Proteomes" id="UP000504607">
    <property type="component" value="Chromosome 4"/>
</dbReference>
<feature type="signal peptide" evidence="21">
    <location>
        <begin position="1"/>
        <end position="24"/>
    </location>
</feature>
<evidence type="ECO:0000256" key="5">
    <source>
        <dbReference type="ARBA" id="ARBA00022525"/>
    </source>
</evidence>
<dbReference type="PRINTS" id="PR00461">
    <property type="entry name" value="PLPEROXIDASE"/>
</dbReference>
<dbReference type="OrthoDB" id="2113341at2759"/>
<evidence type="ECO:0000259" key="22">
    <source>
        <dbReference type="PROSITE" id="PS50873"/>
    </source>
</evidence>
<evidence type="ECO:0000256" key="7">
    <source>
        <dbReference type="ARBA" id="ARBA00022617"/>
    </source>
</evidence>
<dbReference type="GO" id="GO:0006979">
    <property type="term" value="P:response to oxidative stress"/>
    <property type="evidence" value="ECO:0007669"/>
    <property type="project" value="UniProtKB-UniRule"/>
</dbReference>
<feature type="binding site" evidence="18">
    <location>
        <position position="191"/>
    </location>
    <ligand>
        <name>Ca(2+)</name>
        <dbReference type="ChEBI" id="CHEBI:29108"/>
        <label>2</label>
    </ligand>
</feature>
<keyword evidence="23" id="KW-1185">Reference proteome</keyword>
<dbReference type="GO" id="GO:0140825">
    <property type="term" value="F:lactoperoxidase activity"/>
    <property type="evidence" value="ECO:0007669"/>
    <property type="project" value="UniProtKB-EC"/>
</dbReference>
<dbReference type="EC" id="1.11.1.7" evidence="4 21"/>
<feature type="binding site" evidence="18">
    <location>
        <position position="76"/>
    </location>
    <ligand>
        <name>Ca(2+)</name>
        <dbReference type="ChEBI" id="CHEBI:29108"/>
        <label>1</label>
    </ligand>
</feature>
<dbReference type="PROSITE" id="PS50873">
    <property type="entry name" value="PEROXIDASE_4"/>
    <property type="match status" value="1"/>
</dbReference>
<feature type="binding site" evidence="18">
    <location>
        <position position="74"/>
    </location>
    <ligand>
        <name>Ca(2+)</name>
        <dbReference type="ChEBI" id="CHEBI:29108"/>
        <label>1</label>
    </ligand>
</feature>
<evidence type="ECO:0000256" key="9">
    <source>
        <dbReference type="ARBA" id="ARBA00022729"/>
    </source>
</evidence>
<evidence type="ECO:0000256" key="16">
    <source>
        <dbReference type="PIRSR" id="PIRSR600823-1"/>
    </source>
</evidence>
<evidence type="ECO:0000256" key="19">
    <source>
        <dbReference type="PIRSR" id="PIRSR600823-4"/>
    </source>
</evidence>
<keyword evidence="13 20" id="KW-1015">Disulfide bond</keyword>
<feature type="binding site" evidence="18">
    <location>
        <position position="78"/>
    </location>
    <ligand>
        <name>Ca(2+)</name>
        <dbReference type="ChEBI" id="CHEBI:29108"/>
        <label>1</label>
    </ligand>
</feature>
<comment type="cofactor">
    <cofactor evidence="18 21">
        <name>heme b</name>
        <dbReference type="ChEBI" id="CHEBI:60344"/>
    </cofactor>
    <text evidence="18 21">Binds 1 heme b (iron(II)-protoporphyrin IX) group per subunit.</text>
</comment>
<evidence type="ECO:0000256" key="14">
    <source>
        <dbReference type="ARBA" id="ARBA00023180"/>
    </source>
</evidence>
<evidence type="ECO:0000256" key="6">
    <source>
        <dbReference type="ARBA" id="ARBA00022559"/>
    </source>
</evidence>
<keyword evidence="8 18" id="KW-0479">Metal-binding</keyword>
<feature type="disulfide bond" evidence="20">
    <location>
        <begin position="70"/>
        <end position="75"/>
    </location>
</feature>
<name>A0A6I9R3L9_ELAGV</name>
<feature type="binding site" evidence="18">
    <location>
        <position position="69"/>
    </location>
    <ligand>
        <name>Ca(2+)</name>
        <dbReference type="ChEBI" id="CHEBI:29108"/>
        <label>1</label>
    </ligand>
</feature>
<dbReference type="InParanoid" id="A0A6I9R3L9"/>
<keyword evidence="10 18" id="KW-0106">Calcium</keyword>
<dbReference type="FunCoup" id="A0A6I9R3L9">
    <property type="interactions" value="104"/>
</dbReference>
<evidence type="ECO:0000256" key="1">
    <source>
        <dbReference type="ARBA" id="ARBA00000189"/>
    </source>
</evidence>
<evidence type="ECO:0000256" key="2">
    <source>
        <dbReference type="ARBA" id="ARBA00002322"/>
    </source>
</evidence>
<protein>
    <recommendedName>
        <fullName evidence="4 21">Peroxidase</fullName>
        <ecNumber evidence="4 21">1.11.1.7</ecNumber>
    </recommendedName>
</protein>
<dbReference type="GO" id="GO:0042744">
    <property type="term" value="P:hydrogen peroxide catabolic process"/>
    <property type="evidence" value="ECO:0007669"/>
    <property type="project" value="UniProtKB-KW"/>
</dbReference>
<dbReference type="RefSeq" id="XP_010919918.1">
    <property type="nucleotide sequence ID" value="XM_010921616.1"/>
</dbReference>
<feature type="binding site" evidence="18">
    <location>
        <position position="243"/>
    </location>
    <ligand>
        <name>Ca(2+)</name>
        <dbReference type="ChEBI" id="CHEBI:29108"/>
        <label>2</label>
    </ligand>
</feature>
<evidence type="ECO:0000256" key="21">
    <source>
        <dbReference type="RuleBase" id="RU362060"/>
    </source>
</evidence>
<dbReference type="CDD" id="cd00693">
    <property type="entry name" value="secretory_peroxidase"/>
    <property type="match status" value="1"/>
</dbReference>
<feature type="disulfide bond" evidence="20">
    <location>
        <begin position="197"/>
        <end position="229"/>
    </location>
</feature>
<proteinExistence type="inferred from homology"/>
<sequence>MKSSTLAAILLALVVLNLSTTCHGTLQWGFYKGKCGRNNVEAIIRGVVTARFRRDPAIVAALLRMQFHDCFVNGCDASILLDGSSSEKTAPPNLSVRGYGIIDEAKAALEKACPGVVSCADIIVVAATRDAVALDGGLRYEFPMRRRDGKVSLASNVNLPSPSATVTQAFDAFKRKGLSTAEMVLLFGGHTVGVTHCAFVMNRLYNFKGTNEADPTMNPALVKELKLRCPANGASGNNTINLDQNRYSANTVDNSYYKQLMMKNGILEIDQKLALDSETKNLVSSQANGSNFPTLFNYALVEMGTIQVLTGTQGEIRKSCRAINKR</sequence>
<dbReference type="GO" id="GO:0046872">
    <property type="term" value="F:metal ion binding"/>
    <property type="evidence" value="ECO:0007669"/>
    <property type="project" value="UniProtKB-UniRule"/>
</dbReference>
<feature type="binding site" evidence="18">
    <location>
        <position position="253"/>
    </location>
    <ligand>
        <name>Ca(2+)</name>
        <dbReference type="ChEBI" id="CHEBI:29108"/>
        <label>2</label>
    </ligand>
</feature>
<evidence type="ECO:0000313" key="24">
    <source>
        <dbReference type="RefSeq" id="XP_010919918.1"/>
    </source>
</evidence>
<keyword evidence="9 21" id="KW-0732">Signal</keyword>
<dbReference type="PANTHER" id="PTHR31517:SF59">
    <property type="entry name" value="PEROXIDASE"/>
    <property type="match status" value="1"/>
</dbReference>
<evidence type="ECO:0000256" key="10">
    <source>
        <dbReference type="ARBA" id="ARBA00022837"/>
    </source>
</evidence>
<dbReference type="PROSITE" id="PS00436">
    <property type="entry name" value="PEROXIDASE_2"/>
    <property type="match status" value="1"/>
</dbReference>
<evidence type="ECO:0000256" key="18">
    <source>
        <dbReference type="PIRSR" id="PIRSR600823-3"/>
    </source>
</evidence>
<comment type="subcellular location">
    <subcellularLocation>
        <location evidence="3 21">Secreted</location>
    </subcellularLocation>
</comment>
<feature type="binding site" evidence="17">
    <location>
        <position position="160"/>
    </location>
    <ligand>
        <name>substrate</name>
    </ligand>
</feature>
<dbReference type="FunFam" id="1.10.520.10:FF:000006">
    <property type="entry name" value="Peroxidase"/>
    <property type="match status" value="1"/>
</dbReference>
<keyword evidence="5 21" id="KW-0964">Secreted</keyword>
<evidence type="ECO:0000313" key="23">
    <source>
        <dbReference type="Proteomes" id="UP000504607"/>
    </source>
</evidence>
<dbReference type="GeneID" id="105043889"/>
<dbReference type="FunFam" id="1.10.420.10:FF:000007">
    <property type="entry name" value="Peroxidase"/>
    <property type="match status" value="1"/>
</dbReference>
<evidence type="ECO:0000256" key="12">
    <source>
        <dbReference type="ARBA" id="ARBA00023004"/>
    </source>
</evidence>
<feature type="chain" id="PRO_5027154573" description="Peroxidase" evidence="21">
    <location>
        <begin position="25"/>
        <end position="326"/>
    </location>
</feature>
<keyword evidence="7 21" id="KW-0349">Heme</keyword>
<dbReference type="PRINTS" id="PR00458">
    <property type="entry name" value="PEROXIDASE"/>
</dbReference>
<comment type="cofactor">
    <cofactor evidence="18 21">
        <name>Ca(2+)</name>
        <dbReference type="ChEBI" id="CHEBI:29108"/>
    </cofactor>
    <text evidence="18 21">Binds 2 calcium ions per subunit.</text>
</comment>
<keyword evidence="11 21" id="KW-0560">Oxidoreductase</keyword>
<evidence type="ECO:0000256" key="4">
    <source>
        <dbReference type="ARBA" id="ARBA00012313"/>
    </source>
</evidence>
<keyword evidence="15 21" id="KW-0376">Hydrogen peroxide</keyword>
<feature type="active site" description="Proton acceptor" evidence="16">
    <location>
        <position position="68"/>
    </location>
</feature>
<dbReference type="Pfam" id="PF00141">
    <property type="entry name" value="peroxidase"/>
    <property type="match status" value="1"/>
</dbReference>
<keyword evidence="12 18" id="KW-0408">Iron</keyword>
<dbReference type="InterPro" id="IPR000823">
    <property type="entry name" value="Peroxidase_pln"/>
</dbReference>
<gene>
    <name evidence="24" type="primary">LOC105043889</name>
</gene>
<evidence type="ECO:0000256" key="20">
    <source>
        <dbReference type="PIRSR" id="PIRSR600823-5"/>
    </source>
</evidence>
<dbReference type="InterPro" id="IPR010255">
    <property type="entry name" value="Haem_peroxidase_sf"/>
</dbReference>
<dbReference type="KEGG" id="egu:105043889"/>
<dbReference type="Gene3D" id="1.10.420.10">
    <property type="entry name" value="Peroxidase, domain 2"/>
    <property type="match status" value="1"/>
</dbReference>
<dbReference type="GO" id="GO:0005576">
    <property type="term" value="C:extracellular region"/>
    <property type="evidence" value="ECO:0007669"/>
    <property type="project" value="UniProtKB-SubCell"/>
</dbReference>
<evidence type="ECO:0000256" key="11">
    <source>
        <dbReference type="ARBA" id="ARBA00023002"/>
    </source>
</evidence>
<organism evidence="23 24">
    <name type="scientific">Elaeis guineensis var. tenera</name>
    <name type="common">Oil palm</name>
    <dbReference type="NCBI Taxonomy" id="51953"/>
    <lineage>
        <taxon>Eukaryota</taxon>
        <taxon>Viridiplantae</taxon>
        <taxon>Streptophyta</taxon>
        <taxon>Embryophyta</taxon>
        <taxon>Tracheophyta</taxon>
        <taxon>Spermatophyta</taxon>
        <taxon>Magnoliopsida</taxon>
        <taxon>Liliopsida</taxon>
        <taxon>Arecaceae</taxon>
        <taxon>Arecoideae</taxon>
        <taxon>Cocoseae</taxon>
        <taxon>Elaeidinae</taxon>
        <taxon>Elaeis</taxon>
    </lineage>
</organism>